<keyword evidence="6 7" id="KW-0472">Membrane</keyword>
<dbReference type="PANTHER" id="PTHR12560:SF58">
    <property type="entry name" value="CERAMIDE SYNTHASE 1"/>
    <property type="match status" value="1"/>
</dbReference>
<dbReference type="OrthoDB" id="537032at2759"/>
<evidence type="ECO:0000256" key="6">
    <source>
        <dbReference type="ARBA" id="ARBA00023136"/>
    </source>
</evidence>
<feature type="transmembrane region" description="Helical" evidence="7">
    <location>
        <begin position="215"/>
        <end position="235"/>
    </location>
</feature>
<feature type="transmembrane region" description="Helical" evidence="7">
    <location>
        <begin position="49"/>
        <end position="72"/>
    </location>
</feature>
<dbReference type="InterPro" id="IPR016439">
    <property type="entry name" value="Lag1/Lac1-like"/>
</dbReference>
<keyword evidence="10" id="KW-1185">Reference proteome</keyword>
<evidence type="ECO:0000256" key="7">
    <source>
        <dbReference type="SAM" id="Phobius"/>
    </source>
</evidence>
<comment type="pathway">
    <text evidence="2">Lipid metabolism; sphingolipid metabolism.</text>
</comment>
<name>A0A0B1T3D6_OESDE</name>
<evidence type="ECO:0000256" key="5">
    <source>
        <dbReference type="ARBA" id="ARBA00022989"/>
    </source>
</evidence>
<evidence type="ECO:0000256" key="1">
    <source>
        <dbReference type="ARBA" id="ARBA00004141"/>
    </source>
</evidence>
<evidence type="ECO:0000256" key="4">
    <source>
        <dbReference type="ARBA" id="ARBA00022692"/>
    </source>
</evidence>
<keyword evidence="5 7" id="KW-1133">Transmembrane helix</keyword>
<keyword evidence="4 7" id="KW-0812">Transmembrane</keyword>
<dbReference type="GO" id="GO:0046513">
    <property type="term" value="P:ceramide biosynthetic process"/>
    <property type="evidence" value="ECO:0007669"/>
    <property type="project" value="InterPro"/>
</dbReference>
<dbReference type="GO" id="GO:0050291">
    <property type="term" value="F:sphingosine N-acyltransferase activity"/>
    <property type="evidence" value="ECO:0007669"/>
    <property type="project" value="InterPro"/>
</dbReference>
<dbReference type="UniPathway" id="UPA00222"/>
<gene>
    <name evidence="9" type="ORF">OESDEN_08045</name>
</gene>
<reference evidence="9 10" key="1">
    <citation type="submission" date="2014-03" db="EMBL/GenBank/DDBJ databases">
        <title>Draft genome of the hookworm Oesophagostomum dentatum.</title>
        <authorList>
            <person name="Mitreva M."/>
        </authorList>
    </citation>
    <scope>NUCLEOTIDE SEQUENCE [LARGE SCALE GENOMIC DNA]</scope>
    <source>
        <strain evidence="9 10">OD-Hann</strain>
    </source>
</reference>
<dbReference type="EMBL" id="KN551588">
    <property type="protein sequence ID" value="KHJ92073.1"/>
    <property type="molecule type" value="Genomic_DNA"/>
</dbReference>
<evidence type="ECO:0000256" key="3">
    <source>
        <dbReference type="ARBA" id="ARBA00004991"/>
    </source>
</evidence>
<dbReference type="GO" id="GO:0016020">
    <property type="term" value="C:membrane"/>
    <property type="evidence" value="ECO:0007669"/>
    <property type="project" value="UniProtKB-SubCell"/>
</dbReference>
<protein>
    <submittedName>
        <fullName evidence="9">Longevity-assurance protein</fullName>
    </submittedName>
</protein>
<dbReference type="Pfam" id="PF03798">
    <property type="entry name" value="TRAM_LAG1_CLN8"/>
    <property type="match status" value="1"/>
</dbReference>
<dbReference type="SMART" id="SM00724">
    <property type="entry name" value="TLC"/>
    <property type="match status" value="1"/>
</dbReference>
<dbReference type="InterPro" id="IPR006634">
    <property type="entry name" value="TLC-dom"/>
</dbReference>
<feature type="domain" description="TLC" evidence="8">
    <location>
        <begin position="83"/>
        <end position="247"/>
    </location>
</feature>
<dbReference type="Proteomes" id="UP000053660">
    <property type="component" value="Unassembled WGS sequence"/>
</dbReference>
<evidence type="ECO:0000259" key="8">
    <source>
        <dbReference type="SMART" id="SM00724"/>
    </source>
</evidence>
<dbReference type="AlphaFoldDB" id="A0A0B1T3D6"/>
<evidence type="ECO:0000313" key="10">
    <source>
        <dbReference type="Proteomes" id="UP000053660"/>
    </source>
</evidence>
<evidence type="ECO:0000256" key="2">
    <source>
        <dbReference type="ARBA" id="ARBA00004760"/>
    </source>
</evidence>
<feature type="transmembrane region" description="Helical" evidence="7">
    <location>
        <begin position="191"/>
        <end position="209"/>
    </location>
</feature>
<dbReference type="PIRSF" id="PIRSF005225">
    <property type="entry name" value="LAG1_LAC1"/>
    <property type="match status" value="1"/>
</dbReference>
<organism evidence="9 10">
    <name type="scientific">Oesophagostomum dentatum</name>
    <name type="common">Nodular worm</name>
    <dbReference type="NCBI Taxonomy" id="61180"/>
    <lineage>
        <taxon>Eukaryota</taxon>
        <taxon>Metazoa</taxon>
        <taxon>Ecdysozoa</taxon>
        <taxon>Nematoda</taxon>
        <taxon>Chromadorea</taxon>
        <taxon>Rhabditida</taxon>
        <taxon>Rhabditina</taxon>
        <taxon>Rhabditomorpha</taxon>
        <taxon>Strongyloidea</taxon>
        <taxon>Strongylidae</taxon>
        <taxon>Oesophagostomum</taxon>
    </lineage>
</organism>
<comment type="subcellular location">
    <subcellularLocation>
        <location evidence="1">Membrane</location>
        <topology evidence="1">Multi-pass membrane protein</topology>
    </subcellularLocation>
</comment>
<proteinExistence type="predicted"/>
<comment type="pathway">
    <text evidence="3">Sphingolipid metabolism.</text>
</comment>
<evidence type="ECO:0000313" key="9">
    <source>
        <dbReference type="EMBL" id="KHJ92073.1"/>
    </source>
</evidence>
<feature type="transmembrane region" description="Helical" evidence="7">
    <location>
        <begin position="166"/>
        <end position="184"/>
    </location>
</feature>
<accession>A0A0B1T3D6</accession>
<sequence>MYSAQLRLISTSVPHFIKRFPRVRPDYVLPSSFIQDLFSIRLSLSDICALFALVLAVHFLRSLITGSVQIWIARNHIYPRYVEKMPESVWKLCYYGTSWLFSLYVHTCIAKVESFSDPLSMWSGWSEGISPPIHPAIRFIYASQSAFYIHSIYATLYLDLWRKDSWLLFVHHFIALSMMLLSYVDKVLCRLYWYPCKLLYATLYGAIYLGPQDAAFFPVLGVMLLLIYAMNIYWFNFIARMLWRVATTGEEPEDNREFDTTAVTGLPKTSLDAMAEKKKQL</sequence>
<dbReference type="PANTHER" id="PTHR12560">
    <property type="entry name" value="LONGEVITY ASSURANCE FACTOR 1 LAG1"/>
    <property type="match status" value="1"/>
</dbReference>